<evidence type="ECO:0000313" key="1">
    <source>
        <dbReference type="EMBL" id="HCY82041.1"/>
    </source>
</evidence>
<dbReference type="SUPFAM" id="SSF53756">
    <property type="entry name" value="UDP-Glycosyltransferase/glycogen phosphorylase"/>
    <property type="match status" value="1"/>
</dbReference>
<comment type="caution">
    <text evidence="1">The sequence shown here is derived from an EMBL/GenBank/DDBJ whole genome shotgun (WGS) entry which is preliminary data.</text>
</comment>
<name>A0A3D6BS12_9FLAO</name>
<organism evidence="1 2">
    <name type="scientific">Xanthomarina gelatinilytica</name>
    <dbReference type="NCBI Taxonomy" id="1137281"/>
    <lineage>
        <taxon>Bacteria</taxon>
        <taxon>Pseudomonadati</taxon>
        <taxon>Bacteroidota</taxon>
        <taxon>Flavobacteriia</taxon>
        <taxon>Flavobacteriales</taxon>
        <taxon>Flavobacteriaceae</taxon>
        <taxon>Xanthomarina</taxon>
    </lineage>
</organism>
<dbReference type="Proteomes" id="UP000263268">
    <property type="component" value="Unassembled WGS sequence"/>
</dbReference>
<gene>
    <name evidence="1" type="ORF">DHV22_10785</name>
</gene>
<dbReference type="EMBL" id="DPRK01000175">
    <property type="protein sequence ID" value="HCY82041.1"/>
    <property type="molecule type" value="Genomic_DNA"/>
</dbReference>
<proteinExistence type="predicted"/>
<protein>
    <submittedName>
        <fullName evidence="1">Uncharacterized protein</fullName>
    </submittedName>
</protein>
<reference evidence="1 2" key="1">
    <citation type="journal article" date="2018" name="Nat. Biotechnol.">
        <title>A standardized bacterial taxonomy based on genome phylogeny substantially revises the tree of life.</title>
        <authorList>
            <person name="Parks D.H."/>
            <person name="Chuvochina M."/>
            <person name="Waite D.W."/>
            <person name="Rinke C."/>
            <person name="Skarshewski A."/>
            <person name="Chaumeil P.A."/>
            <person name="Hugenholtz P."/>
        </authorList>
    </citation>
    <scope>NUCLEOTIDE SEQUENCE [LARGE SCALE GENOMIC DNA]</scope>
    <source>
        <strain evidence="1">UBA10227</strain>
    </source>
</reference>
<sequence>MKVIHILGRGIEGCGVTRFTLEMKDWAISQGWDYKIYATKDKKWTRAKSHDLDEYVIQQKFGDKPARGDTNFGVDNIIEDTKDADMVVIGSLPSKGHPDDCIKNFNKLIDSIETKVVMIQHDHKMMSIKRNAVLNETIKRADVIFSYSTKSPFMNYCRELGTDAALYNFCNGIDISTIKNEYWKPIEEQDANHLKWIGRSAYWKGFDVLFDLYENNAKNQNLLFTLEGMERS</sequence>
<accession>A0A3D6BS12</accession>
<feature type="non-terminal residue" evidence="1">
    <location>
        <position position="232"/>
    </location>
</feature>
<dbReference type="AlphaFoldDB" id="A0A3D6BS12"/>
<dbReference type="InterPro" id="IPR016223">
    <property type="entry name" value="DNA_alpha-glucosyltransferase"/>
</dbReference>
<dbReference type="Pfam" id="PF11440">
    <property type="entry name" value="AGT"/>
    <property type="match status" value="1"/>
</dbReference>
<dbReference type="Gene3D" id="3.40.50.2000">
    <property type="entry name" value="Glycogen Phosphorylase B"/>
    <property type="match status" value="1"/>
</dbReference>
<evidence type="ECO:0000313" key="2">
    <source>
        <dbReference type="Proteomes" id="UP000263268"/>
    </source>
</evidence>